<reference evidence="4" key="1">
    <citation type="submission" date="2017-06" db="EMBL/GenBank/DDBJ databases">
        <title>Herbaspirillum phytohormonus sp. nov., isolated from the root nodule of Robinia pseudoacacia in lead-zinc mine.</title>
        <authorList>
            <person name="Fan M."/>
            <person name="Lin Y."/>
        </authorList>
    </citation>
    <scope>NUCLEOTIDE SEQUENCE [LARGE SCALE GENOMIC DNA]</scope>
    <source>
        <strain evidence="4">SC-089</strain>
    </source>
</reference>
<evidence type="ECO:0000313" key="4">
    <source>
        <dbReference type="Proteomes" id="UP000214603"/>
    </source>
</evidence>
<feature type="chain" id="PRO_5012352747" description="LacI family transcriptional regulator" evidence="2">
    <location>
        <begin position="28"/>
        <end position="327"/>
    </location>
</feature>
<dbReference type="CDD" id="cd13578">
    <property type="entry name" value="PBP2_Bug27"/>
    <property type="match status" value="1"/>
</dbReference>
<dbReference type="Gene3D" id="3.40.190.150">
    <property type="entry name" value="Bordetella uptake gene, domain 1"/>
    <property type="match status" value="1"/>
</dbReference>
<dbReference type="Pfam" id="PF03401">
    <property type="entry name" value="TctC"/>
    <property type="match status" value="1"/>
</dbReference>
<dbReference type="Proteomes" id="UP000214603">
    <property type="component" value="Unassembled WGS sequence"/>
</dbReference>
<comment type="similarity">
    <text evidence="1">Belongs to the UPF0065 (bug) family.</text>
</comment>
<dbReference type="OrthoDB" id="8678477at2"/>
<proteinExistence type="inferred from homology"/>
<protein>
    <recommendedName>
        <fullName evidence="5">LacI family transcriptional regulator</fullName>
    </recommendedName>
</protein>
<dbReference type="RefSeq" id="WP_088604535.1">
    <property type="nucleotide sequence ID" value="NZ_NJIH01000009.1"/>
</dbReference>
<name>A0A225MD79_9BURK</name>
<feature type="signal peptide" evidence="2">
    <location>
        <begin position="1"/>
        <end position="27"/>
    </location>
</feature>
<evidence type="ECO:0000256" key="2">
    <source>
        <dbReference type="SAM" id="SignalP"/>
    </source>
</evidence>
<gene>
    <name evidence="3" type="ORF">CEY11_16630</name>
</gene>
<dbReference type="EMBL" id="NJIH01000009">
    <property type="protein sequence ID" value="OWT57531.1"/>
    <property type="molecule type" value="Genomic_DNA"/>
</dbReference>
<dbReference type="Gene3D" id="3.40.190.10">
    <property type="entry name" value="Periplasmic binding protein-like II"/>
    <property type="match status" value="1"/>
</dbReference>
<dbReference type="SUPFAM" id="SSF53850">
    <property type="entry name" value="Periplasmic binding protein-like II"/>
    <property type="match status" value="1"/>
</dbReference>
<dbReference type="InterPro" id="IPR042100">
    <property type="entry name" value="Bug_dom1"/>
</dbReference>
<accession>A0A225MD79</accession>
<dbReference type="InterPro" id="IPR005064">
    <property type="entry name" value="BUG"/>
</dbReference>
<comment type="caution">
    <text evidence="3">The sequence shown here is derived from an EMBL/GenBank/DDBJ whole genome shotgun (WGS) entry which is preliminary data.</text>
</comment>
<dbReference type="AlphaFoldDB" id="A0A225MD79"/>
<dbReference type="PANTHER" id="PTHR42928:SF5">
    <property type="entry name" value="BLR1237 PROTEIN"/>
    <property type="match status" value="1"/>
</dbReference>
<keyword evidence="2" id="KW-0732">Signal</keyword>
<organism evidence="3 4">
    <name type="scientific">Candidimonas nitroreducens</name>
    <dbReference type="NCBI Taxonomy" id="683354"/>
    <lineage>
        <taxon>Bacteria</taxon>
        <taxon>Pseudomonadati</taxon>
        <taxon>Pseudomonadota</taxon>
        <taxon>Betaproteobacteria</taxon>
        <taxon>Burkholderiales</taxon>
        <taxon>Alcaligenaceae</taxon>
        <taxon>Candidimonas</taxon>
    </lineage>
</organism>
<dbReference type="PANTHER" id="PTHR42928">
    <property type="entry name" value="TRICARBOXYLATE-BINDING PROTEIN"/>
    <property type="match status" value="1"/>
</dbReference>
<keyword evidence="4" id="KW-1185">Reference proteome</keyword>
<evidence type="ECO:0000313" key="3">
    <source>
        <dbReference type="EMBL" id="OWT57531.1"/>
    </source>
</evidence>
<sequence>MNTTRRTLIAAGISGLIGVLAATPSVAASYPDRPVKIIVGLAPGGGTDTLARIVAKGLSDLWGQSVVVENRTGASGTIAGLSVVNSHPDGYTLLISPQTSIAVAPQLFAKPPYDPLKDLTPITVIASSPLVLVTRPSFPANNFKEFVDYVRKNPGKVTFASGGVGSSPHMIYELLKAQLHMQGVHVPYRGEQPALTAVAAGQVDVLFANIPSGMPFVLDGRLKALVTTGAKRSPLATKVPTILESTGSHIVTATWNAIYGPAGMPPAIVKKINQDIAKVVNEKDIRTRLINSGNDPVLNTPAEFKTFLKSEYDRWGSVIKTNHLQVQ</sequence>
<evidence type="ECO:0008006" key="5">
    <source>
        <dbReference type="Google" id="ProtNLM"/>
    </source>
</evidence>
<evidence type="ECO:0000256" key="1">
    <source>
        <dbReference type="ARBA" id="ARBA00006987"/>
    </source>
</evidence>
<dbReference type="PIRSF" id="PIRSF017082">
    <property type="entry name" value="YflP"/>
    <property type="match status" value="1"/>
</dbReference>